<organism evidence="3 4">
    <name type="scientific">Anopheles farauti</name>
    <dbReference type="NCBI Taxonomy" id="69004"/>
    <lineage>
        <taxon>Eukaryota</taxon>
        <taxon>Metazoa</taxon>
        <taxon>Ecdysozoa</taxon>
        <taxon>Arthropoda</taxon>
        <taxon>Hexapoda</taxon>
        <taxon>Insecta</taxon>
        <taxon>Pterygota</taxon>
        <taxon>Neoptera</taxon>
        <taxon>Endopterygota</taxon>
        <taxon>Diptera</taxon>
        <taxon>Nematocera</taxon>
        <taxon>Culicoidea</taxon>
        <taxon>Culicidae</taxon>
        <taxon>Anophelinae</taxon>
        <taxon>Anopheles</taxon>
    </lineage>
</organism>
<dbReference type="EMBL" id="AXCN02000185">
    <property type="status" value="NOT_ANNOTATED_CDS"/>
    <property type="molecule type" value="Genomic_DNA"/>
</dbReference>
<dbReference type="Proteomes" id="UP000075886">
    <property type="component" value="Unassembled WGS sequence"/>
</dbReference>
<dbReference type="PANTHER" id="PTHR12243:SF67">
    <property type="entry name" value="COREPRESSOR OF PANGOLIN, ISOFORM A-RELATED"/>
    <property type="match status" value="1"/>
</dbReference>
<dbReference type="PANTHER" id="PTHR12243">
    <property type="entry name" value="MADF DOMAIN TRANSCRIPTION FACTOR"/>
    <property type="match status" value="1"/>
</dbReference>
<dbReference type="VEuPathDB" id="VectorBase:AFAF004103"/>
<accession>A0A182Q6M5</accession>
<name>A0A182Q6M5_9DIPT</name>
<feature type="compositionally biased region" description="Basic and acidic residues" evidence="1">
    <location>
        <begin position="112"/>
        <end position="124"/>
    </location>
</feature>
<dbReference type="PROSITE" id="PS51029">
    <property type="entry name" value="MADF"/>
    <property type="match status" value="1"/>
</dbReference>
<dbReference type="GO" id="GO:0005634">
    <property type="term" value="C:nucleus"/>
    <property type="evidence" value="ECO:0007669"/>
    <property type="project" value="TreeGrafter"/>
</dbReference>
<feature type="region of interest" description="Disordered" evidence="1">
    <location>
        <begin position="112"/>
        <end position="161"/>
    </location>
</feature>
<dbReference type="GO" id="GO:0005667">
    <property type="term" value="C:transcription regulator complex"/>
    <property type="evidence" value="ECO:0007669"/>
    <property type="project" value="TreeGrafter"/>
</dbReference>
<sequence>MPPHLRWTNATKVSLIEEIRKRPILWQKDYPFGVRSTEKTDAWQAVARAMRKPIGDCRKAWISCRTMHRKLKRKIRTWQPGMAPVDLSWFGYQYLKFLDQEHKADEDIAPKNDLAQSDHSDHSAESSPPNLQHPAMLTVKQESAESPVPKSPTVPGTSDDHLSAEANVHTTEHDRQEHEECEQAKDDESFFDGWTVPVANVQLDYPMTSTPKDNEEPPPPVDDRPFHAFGRYVAVELCSMPRRAAILLQQQLHQCIIDAKLHALPPYSGE</sequence>
<dbReference type="Pfam" id="PF10545">
    <property type="entry name" value="MADF_DNA_bdg"/>
    <property type="match status" value="1"/>
</dbReference>
<dbReference type="EnsemblMetazoa" id="AFAF004103-RA">
    <property type="protein sequence ID" value="AFAF004103-PA"/>
    <property type="gene ID" value="AFAF004103"/>
</dbReference>
<reference evidence="3" key="2">
    <citation type="submission" date="2020-05" db="UniProtKB">
        <authorList>
            <consortium name="EnsemblMetazoa"/>
        </authorList>
    </citation>
    <scope>IDENTIFICATION</scope>
    <source>
        <strain evidence="3">FAR1</strain>
    </source>
</reference>
<dbReference type="GO" id="GO:0006357">
    <property type="term" value="P:regulation of transcription by RNA polymerase II"/>
    <property type="evidence" value="ECO:0007669"/>
    <property type="project" value="TreeGrafter"/>
</dbReference>
<dbReference type="InterPro" id="IPR006578">
    <property type="entry name" value="MADF-dom"/>
</dbReference>
<protein>
    <recommendedName>
        <fullName evidence="2">MADF domain-containing protein</fullName>
    </recommendedName>
</protein>
<evidence type="ECO:0000313" key="4">
    <source>
        <dbReference type="Proteomes" id="UP000075886"/>
    </source>
</evidence>
<evidence type="ECO:0000256" key="1">
    <source>
        <dbReference type="SAM" id="MobiDB-lite"/>
    </source>
</evidence>
<dbReference type="InterPro" id="IPR039353">
    <property type="entry name" value="TF_Adf1"/>
</dbReference>
<feature type="domain" description="MADF" evidence="2">
    <location>
        <begin position="14"/>
        <end position="103"/>
    </location>
</feature>
<keyword evidence="4" id="KW-1185">Reference proteome</keyword>
<reference evidence="4" key="1">
    <citation type="submission" date="2014-01" db="EMBL/GenBank/DDBJ databases">
        <title>The Genome Sequence of Anopheles farauti FAR1 (V2).</title>
        <authorList>
            <consortium name="The Broad Institute Genomics Platform"/>
            <person name="Neafsey D.E."/>
            <person name="Besansky N."/>
            <person name="Howell P."/>
            <person name="Walton C."/>
            <person name="Young S.K."/>
            <person name="Zeng Q."/>
            <person name="Gargeya S."/>
            <person name="Fitzgerald M."/>
            <person name="Haas B."/>
            <person name="Abouelleil A."/>
            <person name="Allen A.W."/>
            <person name="Alvarado L."/>
            <person name="Arachchi H.M."/>
            <person name="Berlin A.M."/>
            <person name="Chapman S.B."/>
            <person name="Gainer-Dewar J."/>
            <person name="Goldberg J."/>
            <person name="Griggs A."/>
            <person name="Gujja S."/>
            <person name="Hansen M."/>
            <person name="Howarth C."/>
            <person name="Imamovic A."/>
            <person name="Ireland A."/>
            <person name="Larimer J."/>
            <person name="McCowan C."/>
            <person name="Murphy C."/>
            <person name="Pearson M."/>
            <person name="Poon T.W."/>
            <person name="Priest M."/>
            <person name="Roberts A."/>
            <person name="Saif S."/>
            <person name="Shea T."/>
            <person name="Sisk P."/>
            <person name="Sykes S."/>
            <person name="Wortman J."/>
            <person name="Nusbaum C."/>
            <person name="Birren B."/>
        </authorList>
    </citation>
    <scope>NUCLEOTIDE SEQUENCE [LARGE SCALE GENOMIC DNA]</scope>
    <source>
        <strain evidence="4">FAR1</strain>
    </source>
</reference>
<evidence type="ECO:0000259" key="2">
    <source>
        <dbReference type="PROSITE" id="PS51029"/>
    </source>
</evidence>
<dbReference type="SMART" id="SM00595">
    <property type="entry name" value="MADF"/>
    <property type="match status" value="1"/>
</dbReference>
<proteinExistence type="predicted"/>
<evidence type="ECO:0000313" key="3">
    <source>
        <dbReference type="EnsemblMetazoa" id="AFAF004103-PA"/>
    </source>
</evidence>
<dbReference type="AlphaFoldDB" id="A0A182Q6M5"/>